<dbReference type="RefSeq" id="WP_013654194.1">
    <property type="nucleotide sequence ID" value="NC_015259.1"/>
</dbReference>
<dbReference type="InterPro" id="IPR029044">
    <property type="entry name" value="Nucleotide-diphossugar_trans"/>
</dbReference>
<dbReference type="GO" id="GO:0000271">
    <property type="term" value="P:polysaccharide biosynthetic process"/>
    <property type="evidence" value="ECO:0007669"/>
    <property type="project" value="InterPro"/>
</dbReference>
<evidence type="ECO:0000259" key="9">
    <source>
        <dbReference type="Pfam" id="PF00535"/>
    </source>
</evidence>
<dbReference type="InterPro" id="IPR007267">
    <property type="entry name" value="GtrA_DPMS_TM"/>
</dbReference>
<proteinExistence type="inferred from homology"/>
<feature type="transmembrane region" description="Helical" evidence="8">
    <location>
        <begin position="351"/>
        <end position="375"/>
    </location>
</feature>
<dbReference type="OrthoDB" id="9807795at2"/>
<comment type="subcellular location">
    <subcellularLocation>
        <location evidence="1">Membrane</location>
        <topology evidence="1">Multi-pass membrane protein</topology>
    </subcellularLocation>
</comment>
<evidence type="ECO:0000256" key="2">
    <source>
        <dbReference type="ARBA" id="ARBA00006739"/>
    </source>
</evidence>
<evidence type="ECO:0000256" key="4">
    <source>
        <dbReference type="ARBA" id="ARBA00022679"/>
    </source>
</evidence>
<gene>
    <name evidence="11" type="ordered locus">SL003B_3463</name>
</gene>
<evidence type="ECO:0000256" key="3">
    <source>
        <dbReference type="ARBA" id="ARBA00022676"/>
    </source>
</evidence>
<dbReference type="eggNOG" id="COG0463">
    <property type="taxonomic scope" value="Bacteria"/>
</dbReference>
<dbReference type="STRING" id="991905.SL003B_3463"/>
<evidence type="ECO:0000256" key="8">
    <source>
        <dbReference type="SAM" id="Phobius"/>
    </source>
</evidence>
<accession>F2J050</accession>
<feature type="transmembrane region" description="Helical" evidence="8">
    <location>
        <begin position="287"/>
        <end position="303"/>
    </location>
</feature>
<dbReference type="PANTHER" id="PTHR43398:SF1">
    <property type="entry name" value="DOLICHOL-PHOSPHATE MANNOSYLTRANSFERASE SUBUNIT 1"/>
    <property type="match status" value="1"/>
</dbReference>
<comment type="similarity">
    <text evidence="2">Belongs to the glycosyltransferase 2 family.</text>
</comment>
<evidence type="ECO:0000259" key="10">
    <source>
        <dbReference type="Pfam" id="PF04138"/>
    </source>
</evidence>
<dbReference type="Gene3D" id="3.90.550.10">
    <property type="entry name" value="Spore Coat Polysaccharide Biosynthesis Protein SpsA, Chain A"/>
    <property type="match status" value="1"/>
</dbReference>
<dbReference type="EMBL" id="CP002568">
    <property type="protein sequence ID" value="ADZ71885.1"/>
    <property type="molecule type" value="Genomic_DNA"/>
</dbReference>
<dbReference type="eggNOG" id="COG2246">
    <property type="taxonomic scope" value="Bacteria"/>
</dbReference>
<dbReference type="InterPro" id="IPR001173">
    <property type="entry name" value="Glyco_trans_2-like"/>
</dbReference>
<dbReference type="CDD" id="cd06442">
    <property type="entry name" value="DPM1_like"/>
    <property type="match status" value="1"/>
</dbReference>
<evidence type="ECO:0000256" key="5">
    <source>
        <dbReference type="ARBA" id="ARBA00022692"/>
    </source>
</evidence>
<keyword evidence="12" id="KW-1185">Reference proteome</keyword>
<reference evidence="11 12" key="1">
    <citation type="journal article" date="2011" name="J. Bacteriol.">
        <title>Complete genome sequence of Polymorphum gilvum SL003B-26A1T, a crude oil-degrading bacterium from oil-polluted saline soil.</title>
        <authorList>
            <person name="Li S.G."/>
            <person name="Tang Y.Q."/>
            <person name="Nie Y."/>
            <person name="Cai M."/>
            <person name="Wu X.L."/>
        </authorList>
    </citation>
    <scope>NUCLEOTIDE SEQUENCE [LARGE SCALE GENOMIC DNA]</scope>
    <source>
        <strain evidence="12">LMG 25793 / CGMCC 1.9160 / SL003B-26A1</strain>
    </source>
</reference>
<sequence>MISTDAQEREEAVAALQVPDLTVVLPTYNERGNVAPMVEALRTALDGIAWEVIFVDDNSPDGTAAAARDIARKDPRVRVIRRVGRRGLSGACVEGMLASSAPFVAVMDADLQHDETLLPRMLAILKTGETDLVVASRKAEGGAMGEGLSTLRTWGSNLANGLAQKLLKVSLSDPMSGFFMLRRAVADELAPKLSSQGFKILLDIVATGGGKLRIRELPFVFRERRHGDSKLDTLVTLDYLGLLVSKYFGDLVSVRFLMFSLVGASGVLVHLLALRAALVALDLEFNVAQTLATFVAMTSNFLLNNRLTYRDRRLTGFGMLRGLLTFYAVCSVGVLANVGVASLIYDQQPVWWLAGTAGAAMGAVWNYAASSVLTWRKA</sequence>
<dbReference type="Pfam" id="PF00535">
    <property type="entry name" value="Glycos_transf_2"/>
    <property type="match status" value="1"/>
</dbReference>
<evidence type="ECO:0000313" key="11">
    <source>
        <dbReference type="EMBL" id="ADZ71885.1"/>
    </source>
</evidence>
<organism evidence="11 12">
    <name type="scientific">Polymorphum gilvum (strain LMG 25793 / CGMCC 1.9160 / SL003B-26A1)</name>
    <dbReference type="NCBI Taxonomy" id="991905"/>
    <lineage>
        <taxon>Bacteria</taxon>
        <taxon>Pseudomonadati</taxon>
        <taxon>Pseudomonadota</taxon>
        <taxon>Alphaproteobacteria</taxon>
        <taxon>Rhodobacterales</taxon>
        <taxon>Paracoccaceae</taxon>
        <taxon>Polymorphum</taxon>
    </lineage>
</organism>
<evidence type="ECO:0000256" key="7">
    <source>
        <dbReference type="ARBA" id="ARBA00023136"/>
    </source>
</evidence>
<name>F2J050_POLGS</name>
<feature type="domain" description="GtrA/DPMS transmembrane" evidence="10">
    <location>
        <begin position="259"/>
        <end position="375"/>
    </location>
</feature>
<feature type="domain" description="Glycosyltransferase 2-like" evidence="9">
    <location>
        <begin position="22"/>
        <end position="189"/>
    </location>
</feature>
<dbReference type="Proteomes" id="UP000008130">
    <property type="component" value="Chromosome"/>
</dbReference>
<dbReference type="SUPFAM" id="SSF53448">
    <property type="entry name" value="Nucleotide-diphospho-sugar transferases"/>
    <property type="match status" value="1"/>
</dbReference>
<keyword evidence="4 11" id="KW-0808">Transferase</keyword>
<keyword evidence="7 8" id="KW-0472">Membrane</keyword>
<dbReference type="GO" id="GO:0004582">
    <property type="term" value="F:dolichyl-phosphate beta-D-mannosyltransferase activity"/>
    <property type="evidence" value="ECO:0007669"/>
    <property type="project" value="InterPro"/>
</dbReference>
<evidence type="ECO:0000256" key="1">
    <source>
        <dbReference type="ARBA" id="ARBA00004141"/>
    </source>
</evidence>
<evidence type="ECO:0000313" key="12">
    <source>
        <dbReference type="Proteomes" id="UP000008130"/>
    </source>
</evidence>
<evidence type="ECO:0000256" key="6">
    <source>
        <dbReference type="ARBA" id="ARBA00022989"/>
    </source>
</evidence>
<dbReference type="AlphaFoldDB" id="F2J050"/>
<keyword evidence="3" id="KW-0328">Glycosyltransferase</keyword>
<dbReference type="KEGG" id="pgv:SL003B_3463"/>
<dbReference type="GO" id="GO:0009247">
    <property type="term" value="P:glycolipid biosynthetic process"/>
    <property type="evidence" value="ECO:0007669"/>
    <property type="project" value="TreeGrafter"/>
</dbReference>
<dbReference type="GO" id="GO:0016020">
    <property type="term" value="C:membrane"/>
    <property type="evidence" value="ECO:0007669"/>
    <property type="project" value="UniProtKB-SubCell"/>
</dbReference>
<dbReference type="PANTHER" id="PTHR43398">
    <property type="entry name" value="DOLICHOL-PHOSPHATE MANNOSYLTRANSFERASE SUBUNIT 1"/>
    <property type="match status" value="1"/>
</dbReference>
<keyword evidence="5 8" id="KW-0812">Transmembrane</keyword>
<dbReference type="InterPro" id="IPR039528">
    <property type="entry name" value="DPM1-like"/>
</dbReference>
<dbReference type="HOGENOM" id="CLU_039727_0_0_5"/>
<dbReference type="Pfam" id="PF04138">
    <property type="entry name" value="GtrA_DPMS_TM"/>
    <property type="match status" value="1"/>
</dbReference>
<feature type="transmembrane region" description="Helical" evidence="8">
    <location>
        <begin position="324"/>
        <end position="345"/>
    </location>
</feature>
<feature type="transmembrane region" description="Helical" evidence="8">
    <location>
        <begin position="256"/>
        <end position="281"/>
    </location>
</feature>
<protein>
    <submittedName>
        <fullName evidence="11">Glycosyl transferase, group 2 family protein</fullName>
    </submittedName>
</protein>
<keyword evidence="6 8" id="KW-1133">Transmembrane helix</keyword>
<dbReference type="PATRIC" id="fig|991905.3.peg.3575"/>